<gene>
    <name evidence="1" type="ORF">DUI87_28419</name>
</gene>
<dbReference type="AlphaFoldDB" id="A0A3M0J8F8"/>
<dbReference type="Proteomes" id="UP000269221">
    <property type="component" value="Unassembled WGS sequence"/>
</dbReference>
<sequence>MSSGTGTGVSSGTDTGALRDRYRCVLWDRDRCVLRDRYRCVPRDRHRCVRAGPIPEPHGTDTGVSSGTSTGALRDRYRSVSASLGHCQSPSSLLAVAGARHRFLRWNLVPLCPSLAVAGHLVPRGGRTVPQSLEAR</sequence>
<accession>A0A3M0J8F8</accession>
<evidence type="ECO:0000313" key="2">
    <source>
        <dbReference type="Proteomes" id="UP000269221"/>
    </source>
</evidence>
<evidence type="ECO:0000313" key="1">
    <source>
        <dbReference type="EMBL" id="RMB95143.1"/>
    </source>
</evidence>
<name>A0A3M0J8F8_HIRRU</name>
<comment type="caution">
    <text evidence="1">The sequence shown here is derived from an EMBL/GenBank/DDBJ whole genome shotgun (WGS) entry which is preliminary data.</text>
</comment>
<keyword evidence="2" id="KW-1185">Reference proteome</keyword>
<proteinExistence type="predicted"/>
<organism evidence="1 2">
    <name type="scientific">Hirundo rustica rustica</name>
    <dbReference type="NCBI Taxonomy" id="333673"/>
    <lineage>
        <taxon>Eukaryota</taxon>
        <taxon>Metazoa</taxon>
        <taxon>Chordata</taxon>
        <taxon>Craniata</taxon>
        <taxon>Vertebrata</taxon>
        <taxon>Euteleostomi</taxon>
        <taxon>Archelosauria</taxon>
        <taxon>Archosauria</taxon>
        <taxon>Dinosauria</taxon>
        <taxon>Saurischia</taxon>
        <taxon>Theropoda</taxon>
        <taxon>Coelurosauria</taxon>
        <taxon>Aves</taxon>
        <taxon>Neognathae</taxon>
        <taxon>Neoaves</taxon>
        <taxon>Telluraves</taxon>
        <taxon>Australaves</taxon>
        <taxon>Passeriformes</taxon>
        <taxon>Sylvioidea</taxon>
        <taxon>Hirundinidae</taxon>
        <taxon>Hirundo</taxon>
    </lineage>
</organism>
<dbReference type="EMBL" id="QRBI01000188">
    <property type="protein sequence ID" value="RMB95143.1"/>
    <property type="molecule type" value="Genomic_DNA"/>
</dbReference>
<protein>
    <submittedName>
        <fullName evidence="1">Uncharacterized protein</fullName>
    </submittedName>
</protein>
<reference evidence="1 2" key="1">
    <citation type="submission" date="2018-07" db="EMBL/GenBank/DDBJ databases">
        <title>A high quality draft genome assembly of the barn swallow (H. rustica rustica).</title>
        <authorList>
            <person name="Formenti G."/>
            <person name="Chiara M."/>
            <person name="Poveda L."/>
            <person name="Francoijs K.-J."/>
            <person name="Bonisoli-Alquati A."/>
            <person name="Canova L."/>
            <person name="Gianfranceschi L."/>
            <person name="Horner D.S."/>
            <person name="Saino N."/>
        </authorList>
    </citation>
    <scope>NUCLEOTIDE SEQUENCE [LARGE SCALE GENOMIC DNA]</scope>
    <source>
        <strain evidence="1">Chelidonia</strain>
        <tissue evidence="1">Blood</tissue>
    </source>
</reference>